<accession>A0A371GEI0</accession>
<comment type="caution">
    <text evidence="1">The sequence shown here is derived from an EMBL/GenBank/DDBJ whole genome shotgun (WGS) entry which is preliminary data.</text>
</comment>
<sequence>MTYKLHHHSLPTQPNSFHKLIPQMSLQNINSSTQHKPFQGLQSKDKLQFFEEKLKAIKGIDHYVFNATNLCLVSNMVIPHKFNVSNLDKCKGNTCPKSHLVMYCQKMVSYAHDDKLLIHFFQESLVGGCLGLVYEFGTGMDMYLKRFGRRFHKTIQIQYIWP</sequence>
<reference evidence="1" key="1">
    <citation type="submission" date="2018-05" db="EMBL/GenBank/DDBJ databases">
        <title>Draft genome of Mucuna pruriens seed.</title>
        <authorList>
            <person name="Nnadi N.E."/>
            <person name="Vos R."/>
            <person name="Hasami M.H."/>
            <person name="Devisetty U.K."/>
            <person name="Aguiy J.C."/>
        </authorList>
    </citation>
    <scope>NUCLEOTIDE SEQUENCE [LARGE SCALE GENOMIC DNA]</scope>
    <source>
        <strain evidence="1">JCA_2017</strain>
    </source>
</reference>
<dbReference type="AlphaFoldDB" id="A0A371GEI0"/>
<keyword evidence="2" id="KW-1185">Reference proteome</keyword>
<gene>
    <name evidence="1" type="ORF">CR513_29422</name>
</gene>
<name>A0A371GEI0_MUCPR</name>
<proteinExistence type="predicted"/>
<evidence type="ECO:0000313" key="2">
    <source>
        <dbReference type="Proteomes" id="UP000257109"/>
    </source>
</evidence>
<feature type="non-terminal residue" evidence="1">
    <location>
        <position position="1"/>
    </location>
</feature>
<dbReference type="Proteomes" id="UP000257109">
    <property type="component" value="Unassembled WGS sequence"/>
</dbReference>
<dbReference type="EMBL" id="QJKJ01005808">
    <property type="protein sequence ID" value="RDX88920.1"/>
    <property type="molecule type" value="Genomic_DNA"/>
</dbReference>
<evidence type="ECO:0000313" key="1">
    <source>
        <dbReference type="EMBL" id="RDX88920.1"/>
    </source>
</evidence>
<organism evidence="1 2">
    <name type="scientific">Mucuna pruriens</name>
    <name type="common">Velvet bean</name>
    <name type="synonym">Dolichos pruriens</name>
    <dbReference type="NCBI Taxonomy" id="157652"/>
    <lineage>
        <taxon>Eukaryota</taxon>
        <taxon>Viridiplantae</taxon>
        <taxon>Streptophyta</taxon>
        <taxon>Embryophyta</taxon>
        <taxon>Tracheophyta</taxon>
        <taxon>Spermatophyta</taxon>
        <taxon>Magnoliopsida</taxon>
        <taxon>eudicotyledons</taxon>
        <taxon>Gunneridae</taxon>
        <taxon>Pentapetalae</taxon>
        <taxon>rosids</taxon>
        <taxon>fabids</taxon>
        <taxon>Fabales</taxon>
        <taxon>Fabaceae</taxon>
        <taxon>Papilionoideae</taxon>
        <taxon>50 kb inversion clade</taxon>
        <taxon>NPAAA clade</taxon>
        <taxon>indigoferoid/millettioid clade</taxon>
        <taxon>Phaseoleae</taxon>
        <taxon>Mucuna</taxon>
    </lineage>
</organism>
<protein>
    <submittedName>
        <fullName evidence="1">Uncharacterized protein</fullName>
    </submittedName>
</protein>